<sequence length="92" mass="10652">MSDADTLSQDLASLHSQINYEKLATEVYQLSYEPCLEKCQRFITEKDIKSQKNQKYFGKDELACVYNCVKKSQGAMNMLLNETNDYSSKDFM</sequence>
<proteinExistence type="predicted"/>
<dbReference type="InterPro" id="IPR035427">
    <property type="entry name" value="Tim10-like_dom_sf"/>
</dbReference>
<protein>
    <submittedName>
        <fullName evidence="1">Uncharacterized protein</fullName>
    </submittedName>
</protein>
<gene>
    <name evidence="1" type="ORF">ECRASSUSDP1_LOCUS25584</name>
</gene>
<accession>A0AAD2D7G0</accession>
<keyword evidence="2" id="KW-1185">Reference proteome</keyword>
<dbReference type="AlphaFoldDB" id="A0AAD2D7G0"/>
<dbReference type="SUPFAM" id="SSF144122">
    <property type="entry name" value="Tim10-like"/>
    <property type="match status" value="1"/>
</dbReference>
<dbReference type="Proteomes" id="UP001295684">
    <property type="component" value="Unassembled WGS sequence"/>
</dbReference>
<evidence type="ECO:0000313" key="1">
    <source>
        <dbReference type="EMBL" id="CAI2384064.1"/>
    </source>
</evidence>
<name>A0AAD2D7G0_EUPCR</name>
<reference evidence="1" key="1">
    <citation type="submission" date="2023-07" db="EMBL/GenBank/DDBJ databases">
        <authorList>
            <consortium name="AG Swart"/>
            <person name="Singh M."/>
            <person name="Singh A."/>
            <person name="Seah K."/>
            <person name="Emmerich C."/>
        </authorList>
    </citation>
    <scope>NUCLEOTIDE SEQUENCE</scope>
    <source>
        <strain evidence="1">DP1</strain>
    </source>
</reference>
<comment type="caution">
    <text evidence="1">The sequence shown here is derived from an EMBL/GenBank/DDBJ whole genome shotgun (WGS) entry which is preliminary data.</text>
</comment>
<dbReference type="EMBL" id="CAMPGE010026375">
    <property type="protein sequence ID" value="CAI2384064.1"/>
    <property type="molecule type" value="Genomic_DNA"/>
</dbReference>
<organism evidence="1 2">
    <name type="scientific">Euplotes crassus</name>
    <dbReference type="NCBI Taxonomy" id="5936"/>
    <lineage>
        <taxon>Eukaryota</taxon>
        <taxon>Sar</taxon>
        <taxon>Alveolata</taxon>
        <taxon>Ciliophora</taxon>
        <taxon>Intramacronucleata</taxon>
        <taxon>Spirotrichea</taxon>
        <taxon>Hypotrichia</taxon>
        <taxon>Euplotida</taxon>
        <taxon>Euplotidae</taxon>
        <taxon>Moneuplotes</taxon>
    </lineage>
</organism>
<evidence type="ECO:0000313" key="2">
    <source>
        <dbReference type="Proteomes" id="UP001295684"/>
    </source>
</evidence>